<accession>A0A1T4L083</accession>
<dbReference type="InterPro" id="IPR032183">
    <property type="entry name" value="PKD-like"/>
</dbReference>
<dbReference type="Proteomes" id="UP000189956">
    <property type="component" value="Unassembled WGS sequence"/>
</dbReference>
<protein>
    <submittedName>
        <fullName evidence="1">PKD-like family protein</fullName>
    </submittedName>
</protein>
<name>A0A1T4L083_PORCN</name>
<sequence length="548" mass="61910">MKEKRILPLFVSILLMSSACYKDKGNYDYDENILDISVTLEQQYVYKKEKTDFYCTITPTIDTYGQAKELKYEWFISKNDQEKGTAIGTDKSVTIHFNPNSEDPNDQLGSEYTVRLYVTDMTTKAQTLRFTTLRLIDPYTASWAVLHETDGHAEIGTVEYHAGKYIIQHDTYTQENGTSLKGKPLHLGVRQISTEPFMDYWLFSFPSQLYLSTTELSEGGLIAPGEKFKNFKPWQKLINVEEINNFDPAKIVGSGAGDTGYAMASNGNIFHNNYYSPVMYQAVPDPASVSGPVYITKFGVCTNAGVGYDEKGLRFLAVDMTKNFWDEQEAQNPPSVRLTMMPIREHEGNAKSPNKIPKGYRAVSIFPGYQYGKSGMATFQQYQLYAYLISPDSSLVYTIRGRELSSAIEAPISGAYRFPKPQSINENTRMTSGHNYANIIFYVDGNKVYKHNIVNGQNTVIYEHEDSNAQGVDIRMAVEAYIDRPEIMKQIIETDPDRLLGIAFNIQDKGELVVLHLDNTGSVEESKWAYDNVQVHKGFGPIKSVVFI</sequence>
<reference evidence="1 2" key="1">
    <citation type="submission" date="2017-02" db="EMBL/GenBank/DDBJ databases">
        <authorList>
            <person name="Peterson S.W."/>
        </authorList>
    </citation>
    <scope>NUCLEOTIDE SEQUENCE [LARGE SCALE GENOMIC DNA]</scope>
    <source>
        <strain evidence="1 2">ATCC 700135</strain>
    </source>
</reference>
<gene>
    <name evidence="1" type="ORF">SAMN02745205_00953</name>
</gene>
<dbReference type="AlphaFoldDB" id="A0A1T4L083"/>
<dbReference type="Pfam" id="PF16407">
    <property type="entry name" value="PKD_2"/>
    <property type="match status" value="1"/>
</dbReference>
<dbReference type="EMBL" id="FUWL01000006">
    <property type="protein sequence ID" value="SJZ48096.1"/>
    <property type="molecule type" value="Genomic_DNA"/>
</dbReference>
<evidence type="ECO:0000313" key="2">
    <source>
        <dbReference type="Proteomes" id="UP000189956"/>
    </source>
</evidence>
<evidence type="ECO:0000313" key="1">
    <source>
        <dbReference type="EMBL" id="SJZ48096.1"/>
    </source>
</evidence>
<dbReference type="PROSITE" id="PS51257">
    <property type="entry name" value="PROKAR_LIPOPROTEIN"/>
    <property type="match status" value="1"/>
</dbReference>
<dbReference type="RefSeq" id="WP_078735685.1">
    <property type="nucleotide sequence ID" value="NZ_CALTZT010000186.1"/>
</dbReference>
<organism evidence="1 2">
    <name type="scientific">Porphyromonas cangingivalis</name>
    <dbReference type="NCBI Taxonomy" id="36874"/>
    <lineage>
        <taxon>Bacteria</taxon>
        <taxon>Pseudomonadati</taxon>
        <taxon>Bacteroidota</taxon>
        <taxon>Bacteroidia</taxon>
        <taxon>Bacteroidales</taxon>
        <taxon>Porphyromonadaceae</taxon>
        <taxon>Porphyromonas</taxon>
    </lineage>
</organism>
<proteinExistence type="predicted"/>